<evidence type="ECO:0000313" key="7">
    <source>
        <dbReference type="EMBL" id="WOX05821.1"/>
    </source>
</evidence>
<feature type="domain" description="Transcription elongation factor GreA/GreB C-terminal" evidence="5">
    <location>
        <begin position="91"/>
        <end position="164"/>
    </location>
</feature>
<dbReference type="Gene3D" id="1.10.287.180">
    <property type="entry name" value="Transcription elongation factor, GreA/GreB, N-terminal domain"/>
    <property type="match status" value="1"/>
</dbReference>
<dbReference type="Pfam" id="PF03449">
    <property type="entry name" value="GreA_GreB_N"/>
    <property type="match status" value="1"/>
</dbReference>
<feature type="domain" description="Transcription elongation factor GreA/GreB N-terminal" evidence="6">
    <location>
        <begin position="14"/>
        <end position="83"/>
    </location>
</feature>
<keyword evidence="7" id="KW-0648">Protein biosynthesis</keyword>
<dbReference type="InterPro" id="IPR001437">
    <property type="entry name" value="Tscrpt_elong_fac_GreA/B_C"/>
</dbReference>
<dbReference type="InterPro" id="IPR036805">
    <property type="entry name" value="Tscrpt_elong_fac_GreA/B_N_sf"/>
</dbReference>
<dbReference type="InterPro" id="IPR036953">
    <property type="entry name" value="GreA/GreB_C_sf"/>
</dbReference>
<dbReference type="Gene3D" id="3.10.50.30">
    <property type="entry name" value="Transcription elongation factor, GreA/GreB, C-terminal domain"/>
    <property type="match status" value="1"/>
</dbReference>
<gene>
    <name evidence="4 7" type="primary">greB</name>
    <name evidence="7" type="ORF">R5R33_01340</name>
</gene>
<dbReference type="GO" id="GO:0003746">
    <property type="term" value="F:translation elongation factor activity"/>
    <property type="evidence" value="ECO:0007669"/>
    <property type="project" value="UniProtKB-KW"/>
</dbReference>
<dbReference type="GO" id="GO:0032784">
    <property type="term" value="P:regulation of DNA-templated transcription elongation"/>
    <property type="evidence" value="ECO:0007669"/>
    <property type="project" value="UniProtKB-UniRule"/>
</dbReference>
<dbReference type="HAMAP" id="MF_00930">
    <property type="entry name" value="GreB"/>
    <property type="match status" value="1"/>
</dbReference>
<keyword evidence="8" id="KW-1185">Reference proteome</keyword>
<dbReference type="HAMAP" id="MF_00105">
    <property type="entry name" value="GreA_GreB"/>
    <property type="match status" value="1"/>
</dbReference>
<keyword evidence="2 4" id="KW-0238">DNA-binding</keyword>
<evidence type="ECO:0000259" key="5">
    <source>
        <dbReference type="Pfam" id="PF01272"/>
    </source>
</evidence>
<dbReference type="NCBIfam" id="NF002506">
    <property type="entry name" value="PRK01885.1"/>
    <property type="match status" value="1"/>
</dbReference>
<keyword evidence="3 4" id="KW-0804">Transcription</keyword>
<name>A0AAU0N044_9GAMM</name>
<evidence type="ECO:0000256" key="2">
    <source>
        <dbReference type="ARBA" id="ARBA00023125"/>
    </source>
</evidence>
<dbReference type="Proteomes" id="UP001302477">
    <property type="component" value="Chromosome"/>
</dbReference>
<evidence type="ECO:0000313" key="8">
    <source>
        <dbReference type="Proteomes" id="UP001302477"/>
    </source>
</evidence>
<dbReference type="PIRSF" id="PIRSF006092">
    <property type="entry name" value="GreA_GreB"/>
    <property type="match status" value="1"/>
</dbReference>
<keyword evidence="7" id="KW-0251">Elongation factor</keyword>
<dbReference type="SUPFAM" id="SSF54534">
    <property type="entry name" value="FKBP-like"/>
    <property type="match status" value="1"/>
</dbReference>
<dbReference type="InterPro" id="IPR018151">
    <property type="entry name" value="TF_GreA/GreB_CS"/>
</dbReference>
<comment type="function">
    <text evidence="4">Necessary for efficient RNA polymerase transcription elongation past template-encoded arresting sites. The arresting sites in DNA have the property of trapping a certain fraction of elongating RNA polymerases that pass through, resulting in locked ternary complexes. Cleavage of the nascent transcript by cleavage factors such as GreA or GreB allows the resumption of elongation from the new 3'terminus. GreB releases sequences of up to 9 nucleotides in length.</text>
</comment>
<evidence type="ECO:0000259" key="6">
    <source>
        <dbReference type="Pfam" id="PF03449"/>
    </source>
</evidence>
<dbReference type="InterPro" id="IPR028624">
    <property type="entry name" value="Tscrpt_elong_fac_GreA/B"/>
</dbReference>
<dbReference type="EMBL" id="CP137555">
    <property type="protein sequence ID" value="WOX05821.1"/>
    <property type="molecule type" value="Genomic_DNA"/>
</dbReference>
<dbReference type="InterPro" id="IPR023459">
    <property type="entry name" value="Tscrpt_elong_fac_GreA/B_fam"/>
</dbReference>
<keyword evidence="1 4" id="KW-0805">Transcription regulation</keyword>
<dbReference type="NCBIfam" id="TIGR01461">
    <property type="entry name" value="greB"/>
    <property type="match status" value="1"/>
</dbReference>
<dbReference type="GO" id="GO:0070063">
    <property type="term" value="F:RNA polymerase binding"/>
    <property type="evidence" value="ECO:0007669"/>
    <property type="project" value="InterPro"/>
</dbReference>
<evidence type="ECO:0000256" key="3">
    <source>
        <dbReference type="ARBA" id="ARBA00023163"/>
    </source>
</evidence>
<comment type="similarity">
    <text evidence="4">Belongs to the GreA/GreB family. GreB subfamily.</text>
</comment>
<dbReference type="PROSITE" id="PS00830">
    <property type="entry name" value="GREAB_2"/>
    <property type="match status" value="1"/>
</dbReference>
<dbReference type="FunFam" id="1.10.287.180:FF:000001">
    <property type="entry name" value="Transcription elongation factor GreA"/>
    <property type="match status" value="1"/>
</dbReference>
<dbReference type="RefSeq" id="WP_318954285.1">
    <property type="nucleotide sequence ID" value="NZ_CP137555.1"/>
</dbReference>
<dbReference type="GO" id="GO:0003677">
    <property type="term" value="F:DNA binding"/>
    <property type="evidence" value="ECO:0007669"/>
    <property type="project" value="UniProtKB-UniRule"/>
</dbReference>
<dbReference type="FunFam" id="3.10.50.30:FF:000001">
    <property type="entry name" value="Transcription elongation factor GreA"/>
    <property type="match status" value="1"/>
</dbReference>
<sequence length="171" mass="20142">MGRWRPPRPRGSRYITPEGARRMRAEVKQLWEIERPRVTQAVSDAAKLGDRSENADYIYGKKRLREIDSRVRFLTKRLEEITVVDRVPDERDKIFFGAWVTLEDESGKEVRYRIVGPDEFNVKEGLISMDSPVARALLGKRLDDEVEIQQMERWVTYYICEIEYSEISAED</sequence>
<evidence type="ECO:0000256" key="4">
    <source>
        <dbReference type="HAMAP-Rule" id="MF_00930"/>
    </source>
</evidence>
<protein>
    <recommendedName>
        <fullName evidence="4">Transcription elongation factor GreB</fullName>
    </recommendedName>
    <alternativeName>
        <fullName evidence="4">Transcript cleavage factor GreB</fullName>
    </alternativeName>
</protein>
<dbReference type="GO" id="GO:0006354">
    <property type="term" value="P:DNA-templated transcription elongation"/>
    <property type="evidence" value="ECO:0007669"/>
    <property type="project" value="TreeGrafter"/>
</dbReference>
<dbReference type="PANTHER" id="PTHR30437">
    <property type="entry name" value="TRANSCRIPTION ELONGATION FACTOR GREA"/>
    <property type="match status" value="1"/>
</dbReference>
<dbReference type="AlphaFoldDB" id="A0AAU0N044"/>
<proteinExistence type="inferred from homology"/>
<dbReference type="Pfam" id="PF01272">
    <property type="entry name" value="GreA_GreB"/>
    <property type="match status" value="1"/>
</dbReference>
<organism evidence="7 8">
    <name type="scientific">Microbulbifer pacificus</name>
    <dbReference type="NCBI Taxonomy" id="407164"/>
    <lineage>
        <taxon>Bacteria</taxon>
        <taxon>Pseudomonadati</taxon>
        <taxon>Pseudomonadota</taxon>
        <taxon>Gammaproteobacteria</taxon>
        <taxon>Cellvibrionales</taxon>
        <taxon>Microbulbiferaceae</taxon>
        <taxon>Microbulbifer</taxon>
    </lineage>
</organism>
<accession>A0AAU0N044</accession>
<dbReference type="PANTHER" id="PTHR30437:SF6">
    <property type="entry name" value="TRANSCRIPTION ELONGATION FACTOR GREB"/>
    <property type="match status" value="1"/>
</dbReference>
<evidence type="ECO:0000256" key="1">
    <source>
        <dbReference type="ARBA" id="ARBA00023015"/>
    </source>
</evidence>
<dbReference type="InterPro" id="IPR006358">
    <property type="entry name" value="Tscrpt_elong_fac_GreB"/>
</dbReference>
<dbReference type="SUPFAM" id="SSF46557">
    <property type="entry name" value="GreA transcript cleavage protein, N-terminal domain"/>
    <property type="match status" value="1"/>
</dbReference>
<dbReference type="InterPro" id="IPR022691">
    <property type="entry name" value="Tscrpt_elong_fac_GreA/B_N"/>
</dbReference>
<reference evidence="7 8" key="1">
    <citation type="submission" date="2023-10" db="EMBL/GenBank/DDBJ databases">
        <title>Description of Microbulbifer bruguierae sp. nov., isolated from the sediments of mangrove plant Bruguiera sexangula and comparative genomic analyses of the genus Microbulbifer.</title>
        <authorList>
            <person name="Long M."/>
        </authorList>
    </citation>
    <scope>NUCLEOTIDE SEQUENCE [LARGE SCALE GENOMIC DNA]</scope>
    <source>
        <strain evidence="7 8">SPO729</strain>
    </source>
</reference>
<dbReference type="PROSITE" id="PS00829">
    <property type="entry name" value="GREAB_1"/>
    <property type="match status" value="1"/>
</dbReference>
<dbReference type="KEGG" id="mpaf:R5R33_01340"/>